<dbReference type="AlphaFoldDB" id="A0AAD0AB26"/>
<sequence>MSFEDYSVAIERRKATAMEICGIFDEDEVGRVEPVSYIQQMNGHMMITIWMFGNKKIYSAMFELQPDRAGDATPPGRTFFDVYRFKNIVDIRVDDFGCVISMRTGKKLELKSNTYEGSESFLNSAHGLVSLWDEYDD</sequence>
<evidence type="ECO:0000313" key="2">
    <source>
        <dbReference type="Proteomes" id="UP000224056"/>
    </source>
</evidence>
<dbReference type="Proteomes" id="UP000224056">
    <property type="component" value="Chromosome"/>
</dbReference>
<proteinExistence type="predicted"/>
<dbReference type="EMBL" id="CP017696">
    <property type="protein sequence ID" value="ATO41954.1"/>
    <property type="molecule type" value="Genomic_DNA"/>
</dbReference>
<accession>A0AAD0AB26</accession>
<evidence type="ECO:0000313" key="1">
    <source>
        <dbReference type="EMBL" id="ATO41954.1"/>
    </source>
</evidence>
<dbReference type="RefSeq" id="WP_033510852.1">
    <property type="nucleotide sequence ID" value="NZ_CP017696.1"/>
</dbReference>
<organism evidence="1 2">
    <name type="scientific">Bifidobacterium asteroides DSM 20089</name>
    <dbReference type="NCBI Taxonomy" id="1437594"/>
    <lineage>
        <taxon>Bacteria</taxon>
        <taxon>Bacillati</taxon>
        <taxon>Actinomycetota</taxon>
        <taxon>Actinomycetes</taxon>
        <taxon>Bifidobacteriales</taxon>
        <taxon>Bifidobacteriaceae</taxon>
        <taxon>Bifidobacterium</taxon>
    </lineage>
</organism>
<dbReference type="GeneID" id="93051197"/>
<gene>
    <name evidence="1" type="ORF">BA20089_07365</name>
</gene>
<name>A0AAD0AB26_9BIFI</name>
<reference evidence="1 2" key="1">
    <citation type="submission" date="2016-10" db="EMBL/GenBank/DDBJ databases">
        <title>The whole genome sequencing and assembly of B. asteroides DSM 20089 strain.</title>
        <authorList>
            <person name="Lee Y.-J."/>
            <person name="Park M.-K."/>
            <person name="Yi H."/>
            <person name="Bahn Y.-S."/>
            <person name="Kim J.F."/>
            <person name="Lee D.-W."/>
        </authorList>
    </citation>
    <scope>NUCLEOTIDE SEQUENCE [LARGE SCALE GENOMIC DNA]</scope>
    <source>
        <strain evidence="1 2">DSM 20089</strain>
    </source>
</reference>
<protein>
    <submittedName>
        <fullName evidence="1">Uncharacterized protein</fullName>
    </submittedName>
</protein>